<dbReference type="EMBL" id="CP001157">
    <property type="protein sequence ID" value="ACO78772.1"/>
    <property type="molecule type" value="Genomic_DNA"/>
</dbReference>
<accession>C1DJK3</accession>
<proteinExistence type="predicted"/>
<keyword evidence="2" id="KW-1185">Reference proteome</keyword>
<reference evidence="1 2" key="1">
    <citation type="journal article" date="2009" name="J. Bacteriol.">
        <title>Genome sequence of Azotobacter vinelandii, an obligate aerobe specialized to support diverse anaerobic metabolic processes.</title>
        <authorList>
            <person name="Setubal J.C."/>
            <person name="dos Santos P."/>
            <person name="Goldman B.S."/>
            <person name="Ertesvag H."/>
            <person name="Espin G."/>
            <person name="Rubio L.M."/>
            <person name="Valla S."/>
            <person name="Almeida N.F."/>
            <person name="Balasubramanian D."/>
            <person name="Cromes L."/>
            <person name="Curatti L."/>
            <person name="Du Z."/>
            <person name="Godsy E."/>
            <person name="Goodner B."/>
            <person name="Hellner-Burris K."/>
            <person name="Hernandez J.A."/>
            <person name="Houmiel K."/>
            <person name="Imperial J."/>
            <person name="Kennedy C."/>
            <person name="Larson T.J."/>
            <person name="Latreille P."/>
            <person name="Ligon L.S."/>
            <person name="Lu J."/>
            <person name="Maerk M."/>
            <person name="Miller N.M."/>
            <person name="Norton S."/>
            <person name="O'Carroll I.P."/>
            <person name="Paulsen I."/>
            <person name="Raulfs E.C."/>
            <person name="Roemer R."/>
            <person name="Rosser J."/>
            <person name="Segura D."/>
            <person name="Slater S."/>
            <person name="Stricklin S.L."/>
            <person name="Studholme D.J."/>
            <person name="Sun J."/>
            <person name="Viana C.J."/>
            <person name="Wallin E."/>
            <person name="Wang B."/>
            <person name="Wheeler C."/>
            <person name="Zhu H."/>
            <person name="Dean D.R."/>
            <person name="Dixon R."/>
            <person name="Wood D."/>
        </authorList>
    </citation>
    <scope>NUCLEOTIDE SEQUENCE [LARGE SCALE GENOMIC DNA]</scope>
    <source>
        <strain evidence="2">DJ / ATCC BAA-1303</strain>
    </source>
</reference>
<dbReference type="Proteomes" id="UP000002424">
    <property type="component" value="Chromosome"/>
</dbReference>
<dbReference type="KEGG" id="avn:Avin_25930"/>
<dbReference type="EnsemblBacteria" id="ACO78772">
    <property type="protein sequence ID" value="ACO78772"/>
    <property type="gene ID" value="Avin_25930"/>
</dbReference>
<evidence type="ECO:0000313" key="2">
    <source>
        <dbReference type="Proteomes" id="UP000002424"/>
    </source>
</evidence>
<dbReference type="GeneID" id="88185745"/>
<dbReference type="STRING" id="322710.Avin_25930"/>
<dbReference type="RefSeq" id="WP_012701163.1">
    <property type="nucleotide sequence ID" value="NC_012560.1"/>
</dbReference>
<evidence type="ECO:0000313" key="1">
    <source>
        <dbReference type="EMBL" id="ACO78772.1"/>
    </source>
</evidence>
<dbReference type="AlphaFoldDB" id="C1DJK3"/>
<sequence>MSSQCETAVAKAIGALKIAREPATASVLYGFAPGATLATVAGVPIEGAVMRWLVNDSRAWHARGR</sequence>
<dbReference type="HOGENOM" id="CLU_2840274_0_0_6"/>
<protein>
    <submittedName>
        <fullName evidence="1">Uncharacterized protein</fullName>
    </submittedName>
</protein>
<gene>
    <name evidence="1" type="ordered locus">Avin_25930</name>
</gene>
<organism evidence="1 2">
    <name type="scientific">Azotobacter vinelandii (strain DJ / ATCC BAA-1303)</name>
    <dbReference type="NCBI Taxonomy" id="322710"/>
    <lineage>
        <taxon>Bacteria</taxon>
        <taxon>Pseudomonadati</taxon>
        <taxon>Pseudomonadota</taxon>
        <taxon>Gammaproteobacteria</taxon>
        <taxon>Pseudomonadales</taxon>
        <taxon>Pseudomonadaceae</taxon>
        <taxon>Azotobacter</taxon>
    </lineage>
</organism>
<name>C1DJK3_AZOVD</name>